<name>A0AA89BMQ9_9ASTE</name>
<sequence>MAALPIADVCPETTLDPRCTTIASSLCRPVKIVIREIFCHALPMESSNKGKEVIDNDAIRDDIPTFVHQIDDDFEFK</sequence>
<comment type="caution">
    <text evidence="1">The sequence shown here is derived from an EMBL/GenBank/DDBJ whole genome shotgun (WGS) entry which is preliminary data.</text>
</comment>
<reference evidence="1" key="1">
    <citation type="submission" date="2022-12" db="EMBL/GenBank/DDBJ databases">
        <title>Draft genome assemblies for two species of Escallonia (Escalloniales).</title>
        <authorList>
            <person name="Chanderbali A."/>
            <person name="Dervinis C."/>
            <person name="Anghel I."/>
            <person name="Soltis D."/>
            <person name="Soltis P."/>
            <person name="Zapata F."/>
        </authorList>
    </citation>
    <scope>NUCLEOTIDE SEQUENCE</scope>
    <source>
        <strain evidence="1">UCBG64.0493</strain>
        <tissue evidence="1">Leaf</tissue>
    </source>
</reference>
<dbReference type="AlphaFoldDB" id="A0AA89BMQ9"/>
<gene>
    <name evidence="1" type="ORF">RJ639_032053</name>
</gene>
<protein>
    <submittedName>
        <fullName evidence="1">Uncharacterized protein</fullName>
    </submittedName>
</protein>
<dbReference type="EMBL" id="JAVXUP010000125">
    <property type="protein sequence ID" value="KAK3037291.1"/>
    <property type="molecule type" value="Genomic_DNA"/>
</dbReference>
<proteinExistence type="predicted"/>
<organism evidence="1 2">
    <name type="scientific">Escallonia herrerae</name>
    <dbReference type="NCBI Taxonomy" id="1293975"/>
    <lineage>
        <taxon>Eukaryota</taxon>
        <taxon>Viridiplantae</taxon>
        <taxon>Streptophyta</taxon>
        <taxon>Embryophyta</taxon>
        <taxon>Tracheophyta</taxon>
        <taxon>Spermatophyta</taxon>
        <taxon>Magnoliopsida</taxon>
        <taxon>eudicotyledons</taxon>
        <taxon>Gunneridae</taxon>
        <taxon>Pentapetalae</taxon>
        <taxon>asterids</taxon>
        <taxon>campanulids</taxon>
        <taxon>Escalloniales</taxon>
        <taxon>Escalloniaceae</taxon>
        <taxon>Escallonia</taxon>
    </lineage>
</organism>
<keyword evidence="2" id="KW-1185">Reference proteome</keyword>
<accession>A0AA89BMQ9</accession>
<dbReference type="Proteomes" id="UP001188597">
    <property type="component" value="Unassembled WGS sequence"/>
</dbReference>
<evidence type="ECO:0000313" key="1">
    <source>
        <dbReference type="EMBL" id="KAK3037291.1"/>
    </source>
</evidence>
<evidence type="ECO:0000313" key="2">
    <source>
        <dbReference type="Proteomes" id="UP001188597"/>
    </source>
</evidence>